<dbReference type="PANTHER" id="PTHR45586:SF16">
    <property type="entry name" value="DOMAIN PROTEIN, PUTATIVE-RELATED"/>
    <property type="match status" value="1"/>
</dbReference>
<reference evidence="5" key="1">
    <citation type="submission" date="2024-06" db="EMBL/GenBank/DDBJ databases">
        <title>Genome sequence of Vogesella sp. MAHUQ-64.</title>
        <authorList>
            <person name="Huq M.A."/>
        </authorList>
    </citation>
    <scope>NUCLEOTIDE SEQUENCE</scope>
    <source>
        <strain evidence="5">MAHUQ-64</strain>
    </source>
</reference>
<comment type="caution">
    <text evidence="5">The sequence shown here is derived from an EMBL/GenBank/DDBJ whole genome shotgun (WGS) entry which is preliminary data.</text>
</comment>
<dbReference type="Pfam" id="PF14559">
    <property type="entry name" value="TPR_19"/>
    <property type="match status" value="1"/>
</dbReference>
<evidence type="ECO:0000256" key="3">
    <source>
        <dbReference type="SAM" id="MobiDB-lite"/>
    </source>
</evidence>
<accession>A0ABV1M7W0</accession>
<dbReference type="InterPro" id="IPR051012">
    <property type="entry name" value="CellSynth/LPSAsmb/PSIAsmb"/>
</dbReference>
<sequence length="586" mass="64001">MNALLRLFAVLTPLALSACASLHPSAAAATTPATQAAAADADDDAAVPRDEDNPAIPHQQLRAEWFYGLLAGELAAQRGGAAQSAETYLALARDTRDPRIARRAAEFALYAGQLQSASAALSLWLELDPEAEAAREQLIIALLRAGKLVESRPLIDDMLSRQPQRAAAIFVQLARLAARQSDKQGAEQLISELAARYPDLPEARFALVAVAAEAGDQATVNAEFARLARIAPQWDLPVLWQVDRLRRQSAGDAISFLKQELARRPQSSIDLNTSYIRLLAGEKRFAEAEAHARSLQGRFAGNAELLHLHGLLAYQTGNFALARKQLEAALAAGFNDPNTLRYTLGQLADEQKQPALARRWYQQVDGGDNLLPARVRAAQMLVGEGKWQQAIDSLNELAADADNWLRVTQAQSMLAREAKQYDVALKILGAGLQQSPEQADLLYERALLLDQLGRSAEAEQDLRSVVRQKPDDVQGLNALGYVMANRGLQLKEAQGYIEQALKAEPDNAMIQDSLGWVLFKQGRLAEALQQLQASYSKLPDAEVAAHLGEVLWALGRKDEARMVWGEAGKRAPDDPVLKETLDRLKP</sequence>
<evidence type="ECO:0000256" key="4">
    <source>
        <dbReference type="SAM" id="SignalP"/>
    </source>
</evidence>
<dbReference type="Pfam" id="PF13432">
    <property type="entry name" value="TPR_16"/>
    <property type="match status" value="2"/>
</dbReference>
<dbReference type="SUPFAM" id="SSF48452">
    <property type="entry name" value="TPR-like"/>
    <property type="match status" value="3"/>
</dbReference>
<dbReference type="SMART" id="SM00028">
    <property type="entry name" value="TPR"/>
    <property type="match status" value="5"/>
</dbReference>
<gene>
    <name evidence="5" type="ORF">ABNW52_16915</name>
</gene>
<dbReference type="InterPro" id="IPR019734">
    <property type="entry name" value="TPR_rpt"/>
</dbReference>
<name>A0ABV1M7W0_9NEIS</name>
<feature type="signal peptide" evidence="4">
    <location>
        <begin position="1"/>
        <end position="28"/>
    </location>
</feature>
<feature type="chain" id="PRO_5046474816" evidence="4">
    <location>
        <begin position="29"/>
        <end position="586"/>
    </location>
</feature>
<keyword evidence="1" id="KW-0677">Repeat</keyword>
<dbReference type="Gene3D" id="1.25.40.10">
    <property type="entry name" value="Tetratricopeptide repeat domain"/>
    <property type="match status" value="4"/>
</dbReference>
<evidence type="ECO:0000256" key="1">
    <source>
        <dbReference type="ARBA" id="ARBA00022737"/>
    </source>
</evidence>
<keyword evidence="4" id="KW-0732">Signal</keyword>
<dbReference type="PANTHER" id="PTHR45586">
    <property type="entry name" value="TPR REPEAT-CONTAINING PROTEIN PA4667"/>
    <property type="match status" value="1"/>
</dbReference>
<dbReference type="RefSeq" id="WP_349590376.1">
    <property type="nucleotide sequence ID" value="NZ_JBEFLD010000010.1"/>
</dbReference>
<dbReference type="InterPro" id="IPR011990">
    <property type="entry name" value="TPR-like_helical_dom_sf"/>
</dbReference>
<keyword evidence="6" id="KW-1185">Reference proteome</keyword>
<evidence type="ECO:0000313" key="5">
    <source>
        <dbReference type="EMBL" id="MEQ6292297.1"/>
    </source>
</evidence>
<dbReference type="EMBL" id="JBEFLD010000010">
    <property type="protein sequence ID" value="MEQ6292297.1"/>
    <property type="molecule type" value="Genomic_DNA"/>
</dbReference>
<proteinExistence type="predicted"/>
<dbReference type="Proteomes" id="UP001433638">
    <property type="component" value="Unassembled WGS sequence"/>
</dbReference>
<evidence type="ECO:0000313" key="6">
    <source>
        <dbReference type="Proteomes" id="UP001433638"/>
    </source>
</evidence>
<evidence type="ECO:0000256" key="2">
    <source>
        <dbReference type="ARBA" id="ARBA00022803"/>
    </source>
</evidence>
<keyword evidence="2" id="KW-0802">TPR repeat</keyword>
<feature type="region of interest" description="Disordered" evidence="3">
    <location>
        <begin position="33"/>
        <end position="54"/>
    </location>
</feature>
<organism evidence="5 6">
    <name type="scientific">Vogesella oryzagri</name>
    <dbReference type="NCBI Taxonomy" id="3160864"/>
    <lineage>
        <taxon>Bacteria</taxon>
        <taxon>Pseudomonadati</taxon>
        <taxon>Pseudomonadota</taxon>
        <taxon>Betaproteobacteria</taxon>
        <taxon>Neisseriales</taxon>
        <taxon>Chromobacteriaceae</taxon>
        <taxon>Vogesella</taxon>
    </lineage>
</organism>
<dbReference type="PROSITE" id="PS51257">
    <property type="entry name" value="PROKAR_LIPOPROTEIN"/>
    <property type="match status" value="1"/>
</dbReference>
<protein>
    <submittedName>
        <fullName evidence="5">Tetratricopeptide repeat protein</fullName>
    </submittedName>
</protein>